<sequence length="73" mass="8041">MVTLYHGGPYHLSLSQLLVFAIHEVRGEAGSTMEESQQVPTKPLQKLHHIGGEKVYLPVKPYPSQLAMMGQVG</sequence>
<protein>
    <submittedName>
        <fullName evidence="1">Uncharacterized protein</fullName>
    </submittedName>
</protein>
<dbReference type="AlphaFoldDB" id="A0A5B7HI74"/>
<dbReference type="Proteomes" id="UP000324222">
    <property type="component" value="Unassembled WGS sequence"/>
</dbReference>
<keyword evidence="2" id="KW-1185">Reference proteome</keyword>
<proteinExistence type="predicted"/>
<reference evidence="1 2" key="1">
    <citation type="submission" date="2019-05" db="EMBL/GenBank/DDBJ databases">
        <title>Another draft genome of Portunus trituberculatus and its Hox gene families provides insights of decapod evolution.</title>
        <authorList>
            <person name="Jeong J.-H."/>
            <person name="Song I."/>
            <person name="Kim S."/>
            <person name="Choi T."/>
            <person name="Kim D."/>
            <person name="Ryu S."/>
            <person name="Kim W."/>
        </authorList>
    </citation>
    <scope>NUCLEOTIDE SEQUENCE [LARGE SCALE GENOMIC DNA]</scope>
    <source>
        <tissue evidence="1">Muscle</tissue>
    </source>
</reference>
<accession>A0A5B7HI74</accession>
<comment type="caution">
    <text evidence="1">The sequence shown here is derived from an EMBL/GenBank/DDBJ whole genome shotgun (WGS) entry which is preliminary data.</text>
</comment>
<gene>
    <name evidence="1" type="ORF">E2C01_063160</name>
</gene>
<organism evidence="1 2">
    <name type="scientific">Portunus trituberculatus</name>
    <name type="common">Swimming crab</name>
    <name type="synonym">Neptunus trituberculatus</name>
    <dbReference type="NCBI Taxonomy" id="210409"/>
    <lineage>
        <taxon>Eukaryota</taxon>
        <taxon>Metazoa</taxon>
        <taxon>Ecdysozoa</taxon>
        <taxon>Arthropoda</taxon>
        <taxon>Crustacea</taxon>
        <taxon>Multicrustacea</taxon>
        <taxon>Malacostraca</taxon>
        <taxon>Eumalacostraca</taxon>
        <taxon>Eucarida</taxon>
        <taxon>Decapoda</taxon>
        <taxon>Pleocyemata</taxon>
        <taxon>Brachyura</taxon>
        <taxon>Eubrachyura</taxon>
        <taxon>Portunoidea</taxon>
        <taxon>Portunidae</taxon>
        <taxon>Portuninae</taxon>
        <taxon>Portunus</taxon>
    </lineage>
</organism>
<dbReference type="OrthoDB" id="19182at2759"/>
<dbReference type="EMBL" id="VSRR010028660">
    <property type="protein sequence ID" value="MPC68947.1"/>
    <property type="molecule type" value="Genomic_DNA"/>
</dbReference>
<evidence type="ECO:0000313" key="2">
    <source>
        <dbReference type="Proteomes" id="UP000324222"/>
    </source>
</evidence>
<name>A0A5B7HI74_PORTR</name>
<evidence type="ECO:0000313" key="1">
    <source>
        <dbReference type="EMBL" id="MPC68947.1"/>
    </source>
</evidence>